<reference evidence="2 3" key="1">
    <citation type="journal article" date="2017" name="ISME J.">
        <title>Energy and carbon metabolisms in a deep terrestrial subsurface fluid microbial community.</title>
        <authorList>
            <person name="Momper L."/>
            <person name="Jungbluth S.P."/>
            <person name="Lee M.D."/>
            <person name="Amend J.P."/>
        </authorList>
    </citation>
    <scope>NUCLEOTIDE SEQUENCE [LARGE SCALE GENOMIC DNA]</scope>
    <source>
        <strain evidence="2">SURF_5</strain>
    </source>
</reference>
<feature type="transmembrane region" description="Helical" evidence="1">
    <location>
        <begin position="6"/>
        <end position="28"/>
    </location>
</feature>
<accession>A0A3A4NHY9</accession>
<dbReference type="AlphaFoldDB" id="A0A3A4NHY9"/>
<evidence type="ECO:0000256" key="1">
    <source>
        <dbReference type="SAM" id="Phobius"/>
    </source>
</evidence>
<keyword evidence="1" id="KW-1133">Transmembrane helix</keyword>
<evidence type="ECO:0000313" key="2">
    <source>
        <dbReference type="EMBL" id="RJP20398.1"/>
    </source>
</evidence>
<gene>
    <name evidence="2" type="ORF">C4520_11510</name>
</gene>
<evidence type="ECO:0000313" key="3">
    <source>
        <dbReference type="Proteomes" id="UP000265882"/>
    </source>
</evidence>
<organism evidence="2 3">
    <name type="scientific">Abyssobacteria bacterium (strain SURF_5)</name>
    <dbReference type="NCBI Taxonomy" id="2093360"/>
    <lineage>
        <taxon>Bacteria</taxon>
        <taxon>Pseudomonadati</taxon>
        <taxon>Candidatus Hydrogenedentota</taxon>
        <taxon>Candidatus Abyssobacteria</taxon>
    </lineage>
</organism>
<name>A0A3A4NHY9_ABYX5</name>
<protein>
    <submittedName>
        <fullName evidence="2">Phage-shock protein</fullName>
    </submittedName>
</protein>
<comment type="caution">
    <text evidence="2">The sequence shown here is derived from an EMBL/GenBank/DDBJ whole genome shotgun (WGS) entry which is preliminary data.</text>
</comment>
<dbReference type="EMBL" id="QZKU01000077">
    <property type="protein sequence ID" value="RJP20398.1"/>
    <property type="molecule type" value="Genomic_DNA"/>
</dbReference>
<sequence length="84" mass="9354">MTGVIIVGIVLSSVLIAMGIIAATIVAIKRPKDSFPRLRGADQKGETQMIQELHDGLLRMEKRVEALETILLERERKERVNESA</sequence>
<keyword evidence="1" id="KW-0472">Membrane</keyword>
<proteinExistence type="predicted"/>
<keyword evidence="1" id="KW-0812">Transmembrane</keyword>
<dbReference type="Proteomes" id="UP000265882">
    <property type="component" value="Unassembled WGS sequence"/>
</dbReference>